<dbReference type="EMBL" id="BART01041104">
    <property type="protein sequence ID" value="GAH23201.1"/>
    <property type="molecule type" value="Genomic_DNA"/>
</dbReference>
<name>X1DQE0_9ZZZZ</name>
<protein>
    <submittedName>
        <fullName evidence="1">Uncharacterized protein</fullName>
    </submittedName>
</protein>
<organism evidence="1">
    <name type="scientific">marine sediment metagenome</name>
    <dbReference type="NCBI Taxonomy" id="412755"/>
    <lineage>
        <taxon>unclassified sequences</taxon>
        <taxon>metagenomes</taxon>
        <taxon>ecological metagenomes</taxon>
    </lineage>
</organism>
<proteinExistence type="predicted"/>
<comment type="caution">
    <text evidence="1">The sequence shown here is derived from an EMBL/GenBank/DDBJ whole genome shotgun (WGS) entry which is preliminary data.</text>
</comment>
<reference evidence="1" key="1">
    <citation type="journal article" date="2014" name="Front. Microbiol.">
        <title>High frequency of phylogenetically diverse reductive dehalogenase-homologous genes in deep subseafloor sedimentary metagenomes.</title>
        <authorList>
            <person name="Kawai M."/>
            <person name="Futagami T."/>
            <person name="Toyoda A."/>
            <person name="Takaki Y."/>
            <person name="Nishi S."/>
            <person name="Hori S."/>
            <person name="Arai W."/>
            <person name="Tsubouchi T."/>
            <person name="Morono Y."/>
            <person name="Uchiyama I."/>
            <person name="Ito T."/>
            <person name="Fujiyama A."/>
            <person name="Inagaki F."/>
            <person name="Takami H."/>
        </authorList>
    </citation>
    <scope>NUCLEOTIDE SEQUENCE</scope>
    <source>
        <strain evidence="1">Expedition CK06-06</strain>
    </source>
</reference>
<accession>X1DQE0</accession>
<evidence type="ECO:0000313" key="1">
    <source>
        <dbReference type="EMBL" id="GAH23201.1"/>
    </source>
</evidence>
<sequence length="75" mass="8841">ISLIIYPEEERAFMFNINDKNEEISQDKISKIKDVIRWLLDSYYKATGFKVIFIDKKGKIFLSSTSDGFFCNFCK</sequence>
<feature type="non-terminal residue" evidence="1">
    <location>
        <position position="1"/>
    </location>
</feature>
<feature type="non-terminal residue" evidence="1">
    <location>
        <position position="75"/>
    </location>
</feature>
<dbReference type="AlphaFoldDB" id="X1DQE0"/>
<gene>
    <name evidence="1" type="ORF">S01H4_66395</name>
</gene>